<dbReference type="Gene3D" id="2.30.110.50">
    <property type="match status" value="1"/>
</dbReference>
<dbReference type="InterPro" id="IPR018769">
    <property type="entry name" value="VgrG2_DUF2345"/>
</dbReference>
<evidence type="ECO:0000259" key="3">
    <source>
        <dbReference type="Pfam" id="PF04717"/>
    </source>
</evidence>
<dbReference type="InterPro" id="IPR037026">
    <property type="entry name" value="Vgr_OB-fold_dom_sf"/>
</dbReference>
<dbReference type="InterPro" id="IPR006533">
    <property type="entry name" value="T6SS_Vgr_RhsGE"/>
</dbReference>
<dbReference type="NCBIfam" id="TIGR03361">
    <property type="entry name" value="VI_Rhs_Vgr"/>
    <property type="match status" value="1"/>
</dbReference>
<evidence type="ECO:0000259" key="4">
    <source>
        <dbReference type="Pfam" id="PF10106"/>
    </source>
</evidence>
<name>A0A4Y9SQF9_9BURK</name>
<dbReference type="Gene3D" id="2.40.50.230">
    <property type="entry name" value="Gp5 N-terminal domain"/>
    <property type="match status" value="1"/>
</dbReference>
<dbReference type="NCBIfam" id="TIGR01646">
    <property type="entry name" value="vgr_GE"/>
    <property type="match status" value="1"/>
</dbReference>
<dbReference type="Pfam" id="PF13296">
    <property type="entry name" value="T6SS_Vgr"/>
    <property type="match status" value="1"/>
</dbReference>
<dbReference type="InterPro" id="IPR028244">
    <property type="entry name" value="T6SS_Rhs_Vgr_dom"/>
</dbReference>
<dbReference type="Gene3D" id="3.55.50.10">
    <property type="entry name" value="Baseplate protein-like domains"/>
    <property type="match status" value="1"/>
</dbReference>
<feature type="compositionally biased region" description="Basic and acidic residues" evidence="2">
    <location>
        <begin position="455"/>
        <end position="469"/>
    </location>
</feature>
<evidence type="ECO:0000256" key="2">
    <source>
        <dbReference type="SAM" id="MobiDB-lite"/>
    </source>
</evidence>
<feature type="region of interest" description="Disordered" evidence="2">
    <location>
        <begin position="455"/>
        <end position="479"/>
    </location>
</feature>
<dbReference type="SUPFAM" id="SSF69279">
    <property type="entry name" value="Phage tail proteins"/>
    <property type="match status" value="2"/>
</dbReference>
<feature type="domain" description="Putative type VI secretion system Rhs element associated Vgr" evidence="5">
    <location>
        <begin position="585"/>
        <end position="692"/>
    </location>
</feature>
<dbReference type="RefSeq" id="WP_135200480.1">
    <property type="nucleotide sequence ID" value="NZ_SPVG01000046.1"/>
</dbReference>
<dbReference type="SUPFAM" id="SSF69255">
    <property type="entry name" value="gp5 N-terminal domain-like"/>
    <property type="match status" value="1"/>
</dbReference>
<accession>A0A4Y9SQF9</accession>
<sequence length="968" mass="101703">MSALLNGLTQDTRLLQLSTPLGADALVAECLRGEEAISRPYRLTVSALSPDAGIALKSLLGQPVLLQLQTTGAMRPFHGHVTAARQVGADGGLARYELTIGPWYAFLAAGRDSRVFQDKNVFDILDAIFNGWQDVGRLAPAWRYDVADRSLYTVRSLTCQYQESNLAFAERLMHEEGLFYYFEHVGDPDSPAFGSHTLVIADSNDSFRPNAQAQVRFTQPGAVMAEDSMDRWRTELRWTAGGVSLDSWDYRSLNTRSVSAASPTAAADAPLSRDTPGAYAYTSREHGQRVADRQAQALEAGREVHTGAGTVRTLSPGTTFTLNGQAQLDAGDEAGRNLVLLRVVHMAHNNLSADTRSAIDKALGVGALAQAIDEEQQGSLHAVGAGKGERPLYRNRIDAIRSDIPYRSSNEDGHGLLLHPRPTAQGQQTAIVVGPAGAVIHTDRDHRIKVQFHWQRGEQSHSRLNHPNDGHSGAPGDDSAGTWVRIATAMAPVAGANWGAVAVPRVGSEVLIDFIDGNIDRPVVLGSVYNGKGQDDAQHNQVAQGAGAATGNAPAWFPGTAAAHAHAAVLSGLKSQTMASSQSGSGAYSQLVFDDSPGEPRLALQRHAGPHRGTDELNLGHLRHQTDNQRLATAGFGAELKTEHSAAVRAGRGLLLSADARNGGAGAHLDSREAQAQIEASHELQLSLADSAQKQNAVLKGGKAGTTPEQLPAIADLAASGKVAGSTQAGADGKAQAAAYSAAQLQLSAPAGIAAVTPASAVLRAGGSTSLTAGQDLNFLAQGNSLHTVKDGISLFSYGKAGSADKPNQETGIKLHAASGKLSAQSQSGPTGLTADKLITVASVGKGVTVAGKQHVMLTAQGAYLKLEGGNIMVHGPGTMAFKASMKELTGPADGSAGKPVLPQAKDLYNEAFVVRDEKTGELMANVRYRMESASGQVLEGVTDAEGRTQRLFTGKAEPIKLFLPDHD</sequence>
<dbReference type="InterPro" id="IPR017847">
    <property type="entry name" value="T6SS_RhsGE_Vgr_subset"/>
</dbReference>
<evidence type="ECO:0000259" key="5">
    <source>
        <dbReference type="Pfam" id="PF13296"/>
    </source>
</evidence>
<dbReference type="Gene3D" id="4.10.220.110">
    <property type="match status" value="1"/>
</dbReference>
<dbReference type="Pfam" id="PF05954">
    <property type="entry name" value="Phage_GPD"/>
    <property type="match status" value="1"/>
</dbReference>
<feature type="domain" description="DUF2345" evidence="4">
    <location>
        <begin position="734"/>
        <end position="893"/>
    </location>
</feature>
<dbReference type="EMBL" id="SPVG01000046">
    <property type="protein sequence ID" value="TFW28821.1"/>
    <property type="molecule type" value="Genomic_DNA"/>
</dbReference>
<dbReference type="InterPro" id="IPR006531">
    <property type="entry name" value="Gp5/Vgr_OB"/>
</dbReference>
<dbReference type="AlphaFoldDB" id="A0A4Y9SQF9"/>
<keyword evidence="7" id="KW-1185">Reference proteome</keyword>
<organism evidence="6 7">
    <name type="scientific">Duganella callida</name>
    <dbReference type="NCBI Taxonomy" id="2561932"/>
    <lineage>
        <taxon>Bacteria</taxon>
        <taxon>Pseudomonadati</taxon>
        <taxon>Pseudomonadota</taxon>
        <taxon>Betaproteobacteria</taxon>
        <taxon>Burkholderiales</taxon>
        <taxon>Oxalobacteraceae</taxon>
        <taxon>Telluria group</taxon>
        <taxon>Duganella</taxon>
    </lineage>
</organism>
<evidence type="ECO:0000313" key="6">
    <source>
        <dbReference type="EMBL" id="TFW28821.1"/>
    </source>
</evidence>
<gene>
    <name evidence="6" type="ORF">E4L98_05040</name>
</gene>
<dbReference type="Pfam" id="PF10106">
    <property type="entry name" value="DUF2345"/>
    <property type="match status" value="1"/>
</dbReference>
<comment type="similarity">
    <text evidence="1">Belongs to the VgrG protein family.</text>
</comment>
<evidence type="ECO:0000256" key="1">
    <source>
        <dbReference type="ARBA" id="ARBA00005558"/>
    </source>
</evidence>
<dbReference type="Proteomes" id="UP000297729">
    <property type="component" value="Unassembled WGS sequence"/>
</dbReference>
<reference evidence="6 7" key="1">
    <citation type="submission" date="2019-03" db="EMBL/GenBank/DDBJ databases">
        <title>Draft Genome Sequence of Duganella callidus sp. nov., a Novel Duganella Species Isolated from Cultivated Soil.</title>
        <authorList>
            <person name="Raths R."/>
            <person name="Peta V."/>
            <person name="Bucking H."/>
        </authorList>
    </citation>
    <scope>NUCLEOTIDE SEQUENCE [LARGE SCALE GENOMIC DNA]</scope>
    <source>
        <strain evidence="6 7">DN04</strain>
    </source>
</reference>
<dbReference type="Pfam" id="PF04717">
    <property type="entry name" value="Phage_base_V"/>
    <property type="match status" value="1"/>
</dbReference>
<evidence type="ECO:0000313" key="7">
    <source>
        <dbReference type="Proteomes" id="UP000297729"/>
    </source>
</evidence>
<feature type="domain" description="Gp5/Type VI secretion system Vgr protein OB-fold" evidence="3">
    <location>
        <begin position="477"/>
        <end position="529"/>
    </location>
</feature>
<dbReference type="OrthoDB" id="1907165at2"/>
<proteinExistence type="inferred from homology"/>
<protein>
    <submittedName>
        <fullName evidence="6">Type VI secretion system tip protein VgrG</fullName>
    </submittedName>
</protein>
<comment type="caution">
    <text evidence="6">The sequence shown here is derived from an EMBL/GenBank/DDBJ whole genome shotgun (WGS) entry which is preliminary data.</text>
</comment>